<dbReference type="Pfam" id="PF01855">
    <property type="entry name" value="POR_N"/>
    <property type="match status" value="1"/>
</dbReference>
<dbReference type="Gene3D" id="3.40.50.970">
    <property type="match status" value="1"/>
</dbReference>
<keyword evidence="1" id="KW-0560">Oxidoreductase</keyword>
<evidence type="ECO:0000256" key="1">
    <source>
        <dbReference type="ARBA" id="ARBA00023002"/>
    </source>
</evidence>
<keyword evidence="5" id="KW-1185">Reference proteome</keyword>
<evidence type="ECO:0000259" key="3">
    <source>
        <dbReference type="Pfam" id="PF17147"/>
    </source>
</evidence>
<comment type="caution">
    <text evidence="4">The sequence shown here is derived from an EMBL/GenBank/DDBJ whole genome shotgun (WGS) entry which is preliminary data.</text>
</comment>
<dbReference type="AlphaFoldDB" id="A0A1Y1RYR9"/>
<accession>A0A1Y1RYR9</accession>
<sequence>MHKQLMKGNEAVIYGALLGGATHFFGYPITPASEIAHAAAAYFRAAGRVFLQGESEVSVINMIYGAAGAGARVMSASSGPGVALMAEGISYIAGAELPAVLVDVQRAGPGLGNIWPEQSDYNMVVKGGGHGNYRNIVLAPNSAQEMCDFTYRAFELADKYRMLVFILTDAYIGQMMEPVSFPEKVLHGERHPWAVYGDSRSRENLITSILMNRELLSRHNLHLQEKYRRIEKEICDFQEVQTEDAELIFVAYGISSRLCYSAVSQLRKKGIKAGLLRPRTLYPFPRQRLKELSSSAKLFITVELSNGQMADDVELALEGRRPHLLYNWMGGVVPEVSEIIARTESDMQGVPV</sequence>
<feature type="domain" description="Pyruvate flavodoxin/ferredoxin oxidoreductase pyrimidine binding" evidence="2">
    <location>
        <begin position="15"/>
        <end position="200"/>
    </location>
</feature>
<dbReference type="Gene3D" id="3.40.50.920">
    <property type="match status" value="1"/>
</dbReference>
<dbReference type="Pfam" id="PF17147">
    <property type="entry name" value="PFOR_II"/>
    <property type="match status" value="1"/>
</dbReference>
<dbReference type="InterPro" id="IPR033412">
    <property type="entry name" value="PFOR_II"/>
</dbReference>
<dbReference type="InterPro" id="IPR002880">
    <property type="entry name" value="Pyrv_Fd/Flavodoxin_OxRdtase_N"/>
</dbReference>
<evidence type="ECO:0000313" key="5">
    <source>
        <dbReference type="Proteomes" id="UP000192343"/>
    </source>
</evidence>
<dbReference type="STRING" id="1963862.B4O97_08810"/>
<dbReference type="PANTHER" id="PTHR43088">
    <property type="entry name" value="SUBUNIT OF PYRUVATE:FLAVODOXIN OXIDOREDUCTASE-RELATED"/>
    <property type="match status" value="1"/>
</dbReference>
<dbReference type="NCBIfam" id="NF005507">
    <property type="entry name" value="PRK07119.1"/>
    <property type="match status" value="1"/>
</dbReference>
<reference evidence="4 5" key="1">
    <citation type="submission" date="2017-03" db="EMBL/GenBank/DDBJ databases">
        <title>Draft Genome sequence of Marispirochaeta sp. strain JC444.</title>
        <authorList>
            <person name="Shivani Y."/>
            <person name="Subhash Y."/>
            <person name="Sasikala C."/>
            <person name="Ramana C."/>
        </authorList>
    </citation>
    <scope>NUCLEOTIDE SEQUENCE [LARGE SCALE GENOMIC DNA]</scope>
    <source>
        <strain evidence="4 5">JC444</strain>
    </source>
</reference>
<dbReference type="EMBL" id="MWQY01000008">
    <property type="protein sequence ID" value="ORC35730.1"/>
    <property type="molecule type" value="Genomic_DNA"/>
</dbReference>
<dbReference type="CDD" id="cd07034">
    <property type="entry name" value="TPP_PYR_PFOR_IOR-alpha_like"/>
    <property type="match status" value="1"/>
</dbReference>
<dbReference type="InterPro" id="IPR029061">
    <property type="entry name" value="THDP-binding"/>
</dbReference>
<dbReference type="GO" id="GO:0016491">
    <property type="term" value="F:oxidoreductase activity"/>
    <property type="evidence" value="ECO:0007669"/>
    <property type="project" value="UniProtKB-KW"/>
</dbReference>
<protein>
    <submittedName>
        <fullName evidence="4">3-methyl-2-oxobutanoate dehydrogenase subunit VorB</fullName>
    </submittedName>
</protein>
<dbReference type="RefSeq" id="WP_083050112.1">
    <property type="nucleotide sequence ID" value="NZ_MWQY01000008.1"/>
</dbReference>
<dbReference type="PANTHER" id="PTHR43088:SF1">
    <property type="entry name" value="SUBUNIT OF PYRUVATE:FLAVODOXIN OXIDOREDUCTASE"/>
    <property type="match status" value="1"/>
</dbReference>
<organism evidence="4 5">
    <name type="scientific">Marispirochaeta aestuarii</name>
    <dbReference type="NCBI Taxonomy" id="1963862"/>
    <lineage>
        <taxon>Bacteria</taxon>
        <taxon>Pseudomonadati</taxon>
        <taxon>Spirochaetota</taxon>
        <taxon>Spirochaetia</taxon>
        <taxon>Spirochaetales</taxon>
        <taxon>Spirochaetaceae</taxon>
        <taxon>Marispirochaeta</taxon>
    </lineage>
</organism>
<dbReference type="Proteomes" id="UP000192343">
    <property type="component" value="Unassembled WGS sequence"/>
</dbReference>
<dbReference type="SUPFAM" id="SSF52518">
    <property type="entry name" value="Thiamin diphosphate-binding fold (THDP-binding)"/>
    <property type="match status" value="1"/>
</dbReference>
<evidence type="ECO:0000259" key="2">
    <source>
        <dbReference type="Pfam" id="PF01855"/>
    </source>
</evidence>
<proteinExistence type="predicted"/>
<dbReference type="InterPro" id="IPR009014">
    <property type="entry name" value="Transketo_C/PFOR_II"/>
</dbReference>
<gene>
    <name evidence="4" type="ORF">B4O97_08810</name>
</gene>
<dbReference type="SUPFAM" id="SSF52922">
    <property type="entry name" value="TK C-terminal domain-like"/>
    <property type="match status" value="1"/>
</dbReference>
<feature type="domain" description="Pyruvate:ferredoxin oxidoreductase core" evidence="3">
    <location>
        <begin position="245"/>
        <end position="339"/>
    </location>
</feature>
<name>A0A1Y1RYR9_9SPIO</name>
<dbReference type="InterPro" id="IPR052368">
    <property type="entry name" value="2-oxoacid_oxidoreductase"/>
</dbReference>
<dbReference type="OrthoDB" id="9794954at2"/>
<evidence type="ECO:0000313" key="4">
    <source>
        <dbReference type="EMBL" id="ORC35730.1"/>
    </source>
</evidence>